<evidence type="ECO:0000313" key="4">
    <source>
        <dbReference type="Proteomes" id="UP001595607"/>
    </source>
</evidence>
<name>A0ABV7MAH4_9PROT</name>
<dbReference type="Pfam" id="PF09955">
    <property type="entry name" value="DUF2189"/>
    <property type="match status" value="1"/>
</dbReference>
<gene>
    <name evidence="3" type="ORF">ACFONP_03850</name>
</gene>
<keyword evidence="4" id="KW-1185">Reference proteome</keyword>
<evidence type="ECO:0000256" key="2">
    <source>
        <dbReference type="SAM" id="Phobius"/>
    </source>
</evidence>
<sequence>MAQAGAAGTSSSGQKALRSTDSPWDWLGEAVGIYRRQFLISLGYGLLFVAIGYGLFGVLAASGLASVIPIAIGAFALVGPLMATGLYAVARADDEGRRATIRETLLPRAASPTQIAYLGVILLVAVLFWTIIAAALFAIFHASGLSSLSEFAAFALTTPRGIAMLAIGSILGGLMAFGIFAMTAFSIPMLMDRHVDFATAIGASIEAVKRHPRTMLLWAWLIALSLFVGAATFLLGFAVLFPLLGYATWVGYRSTFGSTGQ</sequence>
<feature type="transmembrane region" description="Helical" evidence="2">
    <location>
        <begin position="115"/>
        <end position="142"/>
    </location>
</feature>
<feature type="compositionally biased region" description="Low complexity" evidence="1">
    <location>
        <begin position="1"/>
        <end position="13"/>
    </location>
</feature>
<protein>
    <submittedName>
        <fullName evidence="3">DUF2189 domain-containing protein</fullName>
    </submittedName>
</protein>
<evidence type="ECO:0000313" key="3">
    <source>
        <dbReference type="EMBL" id="MFC3301857.1"/>
    </source>
</evidence>
<feature type="transmembrane region" description="Helical" evidence="2">
    <location>
        <begin position="162"/>
        <end position="185"/>
    </location>
</feature>
<feature type="transmembrane region" description="Helical" evidence="2">
    <location>
        <begin position="217"/>
        <end position="244"/>
    </location>
</feature>
<feature type="transmembrane region" description="Helical" evidence="2">
    <location>
        <begin position="38"/>
        <end position="61"/>
    </location>
</feature>
<comment type="caution">
    <text evidence="3">The sequence shown here is derived from an EMBL/GenBank/DDBJ whole genome shotgun (WGS) entry which is preliminary data.</text>
</comment>
<keyword evidence="2" id="KW-0472">Membrane</keyword>
<reference evidence="4" key="1">
    <citation type="journal article" date="2019" name="Int. J. Syst. Evol. Microbiol.">
        <title>The Global Catalogue of Microorganisms (GCM) 10K type strain sequencing project: providing services to taxonomists for standard genome sequencing and annotation.</title>
        <authorList>
            <consortium name="The Broad Institute Genomics Platform"/>
            <consortium name="The Broad Institute Genome Sequencing Center for Infectious Disease"/>
            <person name="Wu L."/>
            <person name="Ma J."/>
        </authorList>
    </citation>
    <scope>NUCLEOTIDE SEQUENCE [LARGE SCALE GENOMIC DNA]</scope>
    <source>
        <strain evidence="4">KCTC 22245</strain>
    </source>
</reference>
<keyword evidence="2" id="KW-1133">Transmembrane helix</keyword>
<dbReference type="InterPro" id="IPR018692">
    <property type="entry name" value="DUF2189"/>
</dbReference>
<accession>A0ABV7MAH4</accession>
<dbReference type="RefSeq" id="WP_189573648.1">
    <property type="nucleotide sequence ID" value="NZ_BMXU01000001.1"/>
</dbReference>
<proteinExistence type="predicted"/>
<dbReference type="Proteomes" id="UP001595607">
    <property type="component" value="Unassembled WGS sequence"/>
</dbReference>
<keyword evidence="2" id="KW-0812">Transmembrane</keyword>
<dbReference type="EMBL" id="JBHRVA010000002">
    <property type="protein sequence ID" value="MFC3301857.1"/>
    <property type="molecule type" value="Genomic_DNA"/>
</dbReference>
<feature type="region of interest" description="Disordered" evidence="1">
    <location>
        <begin position="1"/>
        <end position="20"/>
    </location>
</feature>
<organism evidence="3 4">
    <name type="scientific">Parvularcula lutaonensis</name>
    <dbReference type="NCBI Taxonomy" id="491923"/>
    <lineage>
        <taxon>Bacteria</taxon>
        <taxon>Pseudomonadati</taxon>
        <taxon>Pseudomonadota</taxon>
        <taxon>Alphaproteobacteria</taxon>
        <taxon>Parvularculales</taxon>
        <taxon>Parvularculaceae</taxon>
        <taxon>Parvularcula</taxon>
    </lineage>
</organism>
<feature type="transmembrane region" description="Helical" evidence="2">
    <location>
        <begin position="67"/>
        <end position="89"/>
    </location>
</feature>
<evidence type="ECO:0000256" key="1">
    <source>
        <dbReference type="SAM" id="MobiDB-lite"/>
    </source>
</evidence>